<dbReference type="EMBL" id="FTOU01000014">
    <property type="protein sequence ID" value="SIT05384.1"/>
    <property type="molecule type" value="Genomic_DNA"/>
</dbReference>
<evidence type="ECO:0008006" key="3">
    <source>
        <dbReference type="Google" id="ProtNLM"/>
    </source>
</evidence>
<protein>
    <recommendedName>
        <fullName evidence="3">Transposase DDE domain-containing protein</fullName>
    </recommendedName>
</protein>
<evidence type="ECO:0000313" key="2">
    <source>
        <dbReference type="Proteomes" id="UP000186216"/>
    </source>
</evidence>
<dbReference type="AlphaFoldDB" id="A0AA45W6Z3"/>
<sequence length="99" mass="11525">MSQISAMASNTCVRPRAPIRLRYALSLAKAISMGLRSGARTFVCATTPISGRKCRKQAVKYDKQRYNHHKRIEIMFGRLKDWRRVVTLYDRYPETFCQP</sequence>
<comment type="caution">
    <text evidence="1">The sequence shown here is derived from an EMBL/GenBank/DDBJ whole genome shotgun (WGS) entry which is preliminary data.</text>
</comment>
<gene>
    <name evidence="1" type="ORF">SAMN05421772_11493</name>
</gene>
<proteinExistence type="predicted"/>
<organism evidence="1 2">
    <name type="scientific">Paracoccus saliphilus</name>
    <dbReference type="NCBI Taxonomy" id="405559"/>
    <lineage>
        <taxon>Bacteria</taxon>
        <taxon>Pseudomonadati</taxon>
        <taxon>Pseudomonadota</taxon>
        <taxon>Alphaproteobacteria</taxon>
        <taxon>Rhodobacterales</taxon>
        <taxon>Paracoccaceae</taxon>
        <taxon>Paracoccus</taxon>
    </lineage>
</organism>
<reference evidence="1 2" key="1">
    <citation type="submission" date="2017-01" db="EMBL/GenBank/DDBJ databases">
        <authorList>
            <person name="Varghese N."/>
            <person name="Submissions S."/>
        </authorList>
    </citation>
    <scope>NUCLEOTIDE SEQUENCE [LARGE SCALE GENOMIC DNA]</scope>
    <source>
        <strain evidence="1 2">DSM 18447</strain>
    </source>
</reference>
<accession>A0AA45W6Z3</accession>
<evidence type="ECO:0000313" key="1">
    <source>
        <dbReference type="EMBL" id="SIT05384.1"/>
    </source>
</evidence>
<name>A0AA45W6Z3_9RHOB</name>
<dbReference type="Proteomes" id="UP000186216">
    <property type="component" value="Unassembled WGS sequence"/>
</dbReference>